<dbReference type="AlphaFoldDB" id="A0A2A4Z5Y6"/>
<dbReference type="InterPro" id="IPR011852">
    <property type="entry name" value="TRAP_TAXI"/>
</dbReference>
<proteinExistence type="predicted"/>
<accession>A0A2A4Z5Y6</accession>
<dbReference type="PANTHER" id="PTHR42941:SF1">
    <property type="entry name" value="SLL1037 PROTEIN"/>
    <property type="match status" value="1"/>
</dbReference>
<dbReference type="EMBL" id="NVUS01000004">
    <property type="protein sequence ID" value="PCJ02569.1"/>
    <property type="molecule type" value="Genomic_DNA"/>
</dbReference>
<dbReference type="SUPFAM" id="SSF53850">
    <property type="entry name" value="Periplasmic binding protein-like II"/>
    <property type="match status" value="1"/>
</dbReference>
<dbReference type="NCBIfam" id="TIGR02122">
    <property type="entry name" value="TRAP_TAXI"/>
    <property type="match status" value="1"/>
</dbReference>
<gene>
    <name evidence="1" type="ORF">COB13_05105</name>
</gene>
<sequence>MIQCWITFQREKTMKIRTILMSTLITLVLTTTSAAAELKSITIGTNPSGSTFFLIGSSFAKMFQEKLGIRSTTQPFAGSSVYLPALDVGDLVLGLSSTVDAGLAYKGEAGYPSKMKKLRSLGRIWTIPYALITRADSGIITADDLKGKSVMGNMPTSQALTQINTAIIHSGGLELGDVNFMISGGLMDGINAVAEGRVDAAPVATTMPVLVEKNASVAGGLRIVGNGSKAVDGFFSNAVSGTRNAIGKQVKKRPFIIGDTAIVAYDTLLIASTKLSDNDAYALTKAIYDNWEELQANVGPLRSVAQNILALENPTIPYHAGAIRFYKEVGLWTEAHDTHQTKF</sequence>
<organism evidence="1">
    <name type="scientific">OCS116 cluster bacterium</name>
    <dbReference type="NCBI Taxonomy" id="2030921"/>
    <lineage>
        <taxon>Bacteria</taxon>
        <taxon>Pseudomonadati</taxon>
        <taxon>Pseudomonadota</taxon>
        <taxon>Alphaproteobacteria</taxon>
        <taxon>OCS116 cluster</taxon>
    </lineage>
</organism>
<evidence type="ECO:0000313" key="1">
    <source>
        <dbReference type="EMBL" id="PCJ02569.1"/>
    </source>
</evidence>
<dbReference type="Gene3D" id="3.40.190.10">
    <property type="entry name" value="Periplasmic binding protein-like II"/>
    <property type="match status" value="2"/>
</dbReference>
<dbReference type="PANTHER" id="PTHR42941">
    <property type="entry name" value="SLL1037 PROTEIN"/>
    <property type="match status" value="1"/>
</dbReference>
<evidence type="ECO:0008006" key="2">
    <source>
        <dbReference type="Google" id="ProtNLM"/>
    </source>
</evidence>
<dbReference type="Pfam" id="PF16868">
    <property type="entry name" value="NMT1_3"/>
    <property type="match status" value="1"/>
</dbReference>
<name>A0A2A4Z5Y6_9PROT</name>
<reference evidence="1" key="2">
    <citation type="journal article" date="2018" name="ISME J.">
        <title>A dynamic microbial community with high functional redundancy inhabits the cold, oxic subseafloor aquifer.</title>
        <authorList>
            <person name="Tully B.J."/>
            <person name="Wheat C.G."/>
            <person name="Glazer B.T."/>
            <person name="Huber J.A."/>
        </authorList>
    </citation>
    <scope>NUCLEOTIDE SEQUENCE</scope>
    <source>
        <strain evidence="1">NORP83</strain>
    </source>
</reference>
<reference key="1">
    <citation type="submission" date="2017-08" db="EMBL/GenBank/DDBJ databases">
        <title>A dynamic microbial community with high functional redundancy inhabits the cold, oxic subseafloor aquifer.</title>
        <authorList>
            <person name="Tully B.J."/>
            <person name="Wheat C.G."/>
            <person name="Glazer B.T."/>
            <person name="Huber J.A."/>
        </authorList>
    </citation>
    <scope>NUCLEOTIDE SEQUENCE [LARGE SCALE GENOMIC DNA]</scope>
</reference>
<comment type="caution">
    <text evidence="1">The sequence shown here is derived from an EMBL/GenBank/DDBJ whole genome shotgun (WGS) entry which is preliminary data.</text>
</comment>
<protein>
    <recommendedName>
        <fullName evidence="2">TAXI family TRAP transporter solute-binding subunit</fullName>
    </recommendedName>
</protein>